<dbReference type="AlphaFoldDB" id="A0AAV7Y3P2"/>
<gene>
    <name evidence="3" type="ORF">ONE63_000840</name>
</gene>
<dbReference type="PRINTS" id="PR00180">
    <property type="entry name" value="CRETINALDHBP"/>
</dbReference>
<proteinExistence type="predicted"/>
<evidence type="ECO:0000313" key="4">
    <source>
        <dbReference type="Proteomes" id="UP001075354"/>
    </source>
</evidence>
<evidence type="ECO:0000313" key="3">
    <source>
        <dbReference type="EMBL" id="KAJ1532220.1"/>
    </source>
</evidence>
<dbReference type="InterPro" id="IPR036865">
    <property type="entry name" value="CRAL-TRIO_dom_sf"/>
</dbReference>
<protein>
    <recommendedName>
        <fullName evidence="2">CRAL-TRIO domain-containing protein</fullName>
    </recommendedName>
</protein>
<dbReference type="InterPro" id="IPR001251">
    <property type="entry name" value="CRAL-TRIO_dom"/>
</dbReference>
<dbReference type="Pfam" id="PF00650">
    <property type="entry name" value="CRAL_TRIO"/>
    <property type="match status" value="1"/>
</dbReference>
<comment type="caution">
    <text evidence="3">The sequence shown here is derived from an EMBL/GenBank/DDBJ whole genome shotgun (WGS) entry which is preliminary data.</text>
</comment>
<evidence type="ECO:0000256" key="1">
    <source>
        <dbReference type="SAM" id="MobiDB-lite"/>
    </source>
</evidence>
<dbReference type="SUPFAM" id="SSF46938">
    <property type="entry name" value="CRAL/TRIO N-terminal domain"/>
    <property type="match status" value="1"/>
</dbReference>
<keyword evidence="4" id="KW-1185">Reference proteome</keyword>
<sequence length="333" mass="37665">MKMSLEPGEGSDGGPPAASTRPRPSLALGPGGPRGLSASATTPEGDGGTLLQQALRHAVQHLQEPEDDGLRRAAVEELRTWVMDQPHLNARTDDWSLTCFLRGCKYKQDRARRKITSYYEMRSRVPEWFNQRDPTLPPLMDLLKLGVFLPLRNKDEEGRTVVLIRAAVHDPYKQKQSDVFKIGKMLVDLLLETDEIISIYGVFAIVDLQGVTLGHALQLTPPVIKKAVHAWQDCYPVRTRSMEFINAPVYVNVVLNIFRKFMNDKLKKRVHVHSKSLVALHKVVSPSILPEEYGGTCGTLQELKDYWLEQAVGKRLWFLENEKHKADLSKKQQ</sequence>
<organism evidence="3 4">
    <name type="scientific">Megalurothrips usitatus</name>
    <name type="common">bean blossom thrips</name>
    <dbReference type="NCBI Taxonomy" id="439358"/>
    <lineage>
        <taxon>Eukaryota</taxon>
        <taxon>Metazoa</taxon>
        <taxon>Ecdysozoa</taxon>
        <taxon>Arthropoda</taxon>
        <taxon>Hexapoda</taxon>
        <taxon>Insecta</taxon>
        <taxon>Pterygota</taxon>
        <taxon>Neoptera</taxon>
        <taxon>Paraneoptera</taxon>
        <taxon>Thysanoptera</taxon>
        <taxon>Terebrantia</taxon>
        <taxon>Thripoidea</taxon>
        <taxon>Thripidae</taxon>
        <taxon>Megalurothrips</taxon>
    </lineage>
</organism>
<feature type="domain" description="CRAL-TRIO" evidence="2">
    <location>
        <begin position="136"/>
        <end position="301"/>
    </location>
</feature>
<dbReference type="Gene3D" id="1.20.5.1200">
    <property type="entry name" value="Alpha-tocopherol transfer"/>
    <property type="match status" value="1"/>
</dbReference>
<dbReference type="SMART" id="SM00516">
    <property type="entry name" value="SEC14"/>
    <property type="match status" value="1"/>
</dbReference>
<dbReference type="PANTHER" id="PTHR10174">
    <property type="entry name" value="ALPHA-TOCOPHEROL TRANSFER PROTEIN-RELATED"/>
    <property type="match status" value="1"/>
</dbReference>
<dbReference type="GO" id="GO:1902936">
    <property type="term" value="F:phosphatidylinositol bisphosphate binding"/>
    <property type="evidence" value="ECO:0007669"/>
    <property type="project" value="TreeGrafter"/>
</dbReference>
<dbReference type="PROSITE" id="PS50191">
    <property type="entry name" value="CRAL_TRIO"/>
    <property type="match status" value="1"/>
</dbReference>
<dbReference type="InterPro" id="IPR036273">
    <property type="entry name" value="CRAL/TRIO_N_dom_sf"/>
</dbReference>
<dbReference type="Proteomes" id="UP001075354">
    <property type="component" value="Chromosome 1"/>
</dbReference>
<dbReference type="Gene3D" id="3.40.525.10">
    <property type="entry name" value="CRAL-TRIO lipid binding domain"/>
    <property type="match status" value="1"/>
</dbReference>
<evidence type="ECO:0000259" key="2">
    <source>
        <dbReference type="PROSITE" id="PS50191"/>
    </source>
</evidence>
<name>A0AAV7Y3P2_9NEOP</name>
<accession>A0AAV7Y3P2</accession>
<reference evidence="3" key="1">
    <citation type="submission" date="2022-12" db="EMBL/GenBank/DDBJ databases">
        <title>Chromosome-level genome assembly of the bean flower thrips Megalurothrips usitatus.</title>
        <authorList>
            <person name="Ma L."/>
            <person name="Liu Q."/>
            <person name="Li H."/>
            <person name="Cai W."/>
        </authorList>
    </citation>
    <scope>NUCLEOTIDE SEQUENCE</scope>
    <source>
        <strain evidence="3">Cailab_2022a</strain>
    </source>
</reference>
<dbReference type="CDD" id="cd00170">
    <property type="entry name" value="SEC14"/>
    <property type="match status" value="1"/>
</dbReference>
<dbReference type="EMBL" id="JAPTSV010000001">
    <property type="protein sequence ID" value="KAJ1532220.1"/>
    <property type="molecule type" value="Genomic_DNA"/>
</dbReference>
<dbReference type="GO" id="GO:0016020">
    <property type="term" value="C:membrane"/>
    <property type="evidence" value="ECO:0007669"/>
    <property type="project" value="TreeGrafter"/>
</dbReference>
<dbReference type="Gene3D" id="1.10.8.20">
    <property type="entry name" value="N-terminal domain of phosphatidylinositol transfer protein sec14p"/>
    <property type="match status" value="1"/>
</dbReference>
<feature type="region of interest" description="Disordered" evidence="1">
    <location>
        <begin position="1"/>
        <end position="48"/>
    </location>
</feature>
<dbReference type="PANTHER" id="PTHR10174:SF224">
    <property type="entry name" value="RETINOL-BINDING PROTEIN PINTA"/>
    <property type="match status" value="1"/>
</dbReference>
<dbReference type="SUPFAM" id="SSF52087">
    <property type="entry name" value="CRAL/TRIO domain"/>
    <property type="match status" value="1"/>
</dbReference>